<accession>A0A4Z2I381</accession>
<reference evidence="2 3" key="1">
    <citation type="submission" date="2019-03" db="EMBL/GenBank/DDBJ databases">
        <title>First draft genome of Liparis tanakae, snailfish: a comprehensive survey of snailfish specific genes.</title>
        <authorList>
            <person name="Kim W."/>
            <person name="Song I."/>
            <person name="Jeong J.-H."/>
            <person name="Kim D."/>
            <person name="Kim S."/>
            <person name="Ryu S."/>
            <person name="Song J.Y."/>
            <person name="Lee S.K."/>
        </authorList>
    </citation>
    <scope>NUCLEOTIDE SEQUENCE [LARGE SCALE GENOMIC DNA]</scope>
    <source>
        <tissue evidence="2">Muscle</tissue>
    </source>
</reference>
<dbReference type="EMBL" id="SRLO01000138">
    <property type="protein sequence ID" value="TNN72388.1"/>
    <property type="molecule type" value="Genomic_DNA"/>
</dbReference>
<dbReference type="Proteomes" id="UP000314294">
    <property type="component" value="Unassembled WGS sequence"/>
</dbReference>
<name>A0A4Z2I381_9TELE</name>
<keyword evidence="3" id="KW-1185">Reference proteome</keyword>
<sequence length="70" mass="7517">MGGTEGRKEAKGGKEGRKEAKAGKEDELCGFIQVKKQLGIELSSICRGCSTMGCMSTLSHQEADLNIRVE</sequence>
<evidence type="ECO:0000313" key="3">
    <source>
        <dbReference type="Proteomes" id="UP000314294"/>
    </source>
</evidence>
<evidence type="ECO:0000256" key="1">
    <source>
        <dbReference type="SAM" id="MobiDB-lite"/>
    </source>
</evidence>
<dbReference type="AlphaFoldDB" id="A0A4Z2I381"/>
<feature type="region of interest" description="Disordered" evidence="1">
    <location>
        <begin position="1"/>
        <end position="24"/>
    </location>
</feature>
<proteinExistence type="predicted"/>
<gene>
    <name evidence="2" type="ORF">EYF80_017427</name>
</gene>
<comment type="caution">
    <text evidence="2">The sequence shown here is derived from an EMBL/GenBank/DDBJ whole genome shotgun (WGS) entry which is preliminary data.</text>
</comment>
<evidence type="ECO:0000313" key="2">
    <source>
        <dbReference type="EMBL" id="TNN72388.1"/>
    </source>
</evidence>
<organism evidence="2 3">
    <name type="scientific">Liparis tanakae</name>
    <name type="common">Tanaka's snailfish</name>
    <dbReference type="NCBI Taxonomy" id="230148"/>
    <lineage>
        <taxon>Eukaryota</taxon>
        <taxon>Metazoa</taxon>
        <taxon>Chordata</taxon>
        <taxon>Craniata</taxon>
        <taxon>Vertebrata</taxon>
        <taxon>Euteleostomi</taxon>
        <taxon>Actinopterygii</taxon>
        <taxon>Neopterygii</taxon>
        <taxon>Teleostei</taxon>
        <taxon>Neoteleostei</taxon>
        <taxon>Acanthomorphata</taxon>
        <taxon>Eupercaria</taxon>
        <taxon>Perciformes</taxon>
        <taxon>Cottioidei</taxon>
        <taxon>Cottales</taxon>
        <taxon>Liparidae</taxon>
        <taxon>Liparis</taxon>
    </lineage>
</organism>
<protein>
    <submittedName>
        <fullName evidence="2">Uncharacterized protein</fullName>
    </submittedName>
</protein>